<evidence type="ECO:0000313" key="10">
    <source>
        <dbReference type="Proteomes" id="UP000241885"/>
    </source>
</evidence>
<feature type="transmembrane region" description="Helical" evidence="7">
    <location>
        <begin position="61"/>
        <end position="83"/>
    </location>
</feature>
<dbReference type="Proteomes" id="UP000241885">
    <property type="component" value="Chromosome"/>
</dbReference>
<dbReference type="Pfam" id="PF01435">
    <property type="entry name" value="Peptidase_M48"/>
    <property type="match status" value="1"/>
</dbReference>
<keyword evidence="5 6" id="KW-0482">Metalloprotease</keyword>
<gene>
    <name evidence="9" type="ORF">Tharo_0447</name>
</gene>
<evidence type="ECO:0000256" key="2">
    <source>
        <dbReference type="ARBA" id="ARBA00022723"/>
    </source>
</evidence>
<dbReference type="InterPro" id="IPR001915">
    <property type="entry name" value="Peptidase_M48"/>
</dbReference>
<evidence type="ECO:0000256" key="1">
    <source>
        <dbReference type="ARBA" id="ARBA00022670"/>
    </source>
</evidence>
<organism evidence="9 10">
    <name type="scientific">Thauera aromatica K172</name>
    <dbReference type="NCBI Taxonomy" id="44139"/>
    <lineage>
        <taxon>Bacteria</taxon>
        <taxon>Pseudomonadati</taxon>
        <taxon>Pseudomonadota</taxon>
        <taxon>Betaproteobacteria</taxon>
        <taxon>Rhodocyclales</taxon>
        <taxon>Zoogloeaceae</taxon>
        <taxon>Thauera</taxon>
    </lineage>
</organism>
<dbReference type="KEGG" id="tak:Tharo_0447"/>
<keyword evidence="4 6" id="KW-0862">Zinc</keyword>
<evidence type="ECO:0000256" key="5">
    <source>
        <dbReference type="ARBA" id="ARBA00023049"/>
    </source>
</evidence>
<comment type="similarity">
    <text evidence="6">Belongs to the peptidase M48 family.</text>
</comment>
<dbReference type="GO" id="GO:0004222">
    <property type="term" value="F:metalloendopeptidase activity"/>
    <property type="evidence" value="ECO:0007669"/>
    <property type="project" value="InterPro"/>
</dbReference>
<evidence type="ECO:0000259" key="8">
    <source>
        <dbReference type="Pfam" id="PF01435"/>
    </source>
</evidence>
<dbReference type="EMBL" id="CP028339">
    <property type="protein sequence ID" value="AVR87396.1"/>
    <property type="molecule type" value="Genomic_DNA"/>
</dbReference>
<evidence type="ECO:0000256" key="7">
    <source>
        <dbReference type="SAM" id="Phobius"/>
    </source>
</evidence>
<evidence type="ECO:0000313" key="9">
    <source>
        <dbReference type="EMBL" id="AVR87396.1"/>
    </source>
</evidence>
<evidence type="ECO:0000256" key="6">
    <source>
        <dbReference type="RuleBase" id="RU003983"/>
    </source>
</evidence>
<keyword evidence="1 6" id="KW-0645">Protease</keyword>
<feature type="domain" description="Peptidase M48" evidence="8">
    <location>
        <begin position="153"/>
        <end position="240"/>
    </location>
</feature>
<name>A0A2R4BJ94_THAAR</name>
<dbReference type="GO" id="GO:0006508">
    <property type="term" value="P:proteolysis"/>
    <property type="evidence" value="ECO:0007669"/>
    <property type="project" value="UniProtKB-KW"/>
</dbReference>
<keyword evidence="3 6" id="KW-0378">Hydrolase</keyword>
<dbReference type="GO" id="GO:0046872">
    <property type="term" value="F:metal ion binding"/>
    <property type="evidence" value="ECO:0007669"/>
    <property type="project" value="UniProtKB-KW"/>
</dbReference>
<feature type="transmembrane region" description="Helical" evidence="7">
    <location>
        <begin position="21"/>
        <end position="41"/>
    </location>
</feature>
<proteinExistence type="inferred from homology"/>
<keyword evidence="2" id="KW-0479">Metal-binding</keyword>
<comment type="cofactor">
    <cofactor evidence="6">
        <name>Zn(2+)</name>
        <dbReference type="ChEBI" id="CHEBI:29105"/>
    </cofactor>
    <text evidence="6">Binds 1 zinc ion per subunit.</text>
</comment>
<evidence type="ECO:0000256" key="3">
    <source>
        <dbReference type="ARBA" id="ARBA00022801"/>
    </source>
</evidence>
<reference evidence="9 10" key="1">
    <citation type="submission" date="2018-03" db="EMBL/GenBank/DDBJ databases">
        <title>Complete genome sequence of Thauera aromatica, a model organism for studying aromatic compound degradation under denitrifying conditions.</title>
        <authorList>
            <person name="Lo H.-Y."/>
            <person name="Goris T."/>
            <person name="Boll M."/>
            <person name="Mueller J.A."/>
        </authorList>
    </citation>
    <scope>NUCLEOTIDE SEQUENCE [LARGE SCALE GENOMIC DNA]</scope>
    <source>
        <strain evidence="9 10">K172</strain>
    </source>
</reference>
<dbReference type="Gene3D" id="3.30.2010.10">
    <property type="entry name" value="Metalloproteases ('zincins'), catalytic domain"/>
    <property type="match status" value="1"/>
</dbReference>
<sequence length="242" mass="25381">MNHFQLRKSVPSLRARLACRLAWAAAGGLASIAALSGLFIYGSGQAFVLMWAAVGLGQPLATLLAAVAGLGGLLAAGTLLRVLSSPAPRIEGICLPRAAAQEFFRLLDDLTERSGVPAVHCVRITAEINAAVVQRPRLGGVGGLRTELLVGLPLVHSLSPAQLAAVLAHEFGHLAAQRCGWCAQGAHLRAWWMRALDEASACVPLLKGVIDRLSAGFCADMLRLSRLEEFEADALAARLVGA</sequence>
<accession>A0A2R4BJ94</accession>
<keyword evidence="7" id="KW-0472">Membrane</keyword>
<keyword evidence="7" id="KW-0812">Transmembrane</keyword>
<keyword evidence="10" id="KW-1185">Reference proteome</keyword>
<protein>
    <submittedName>
        <fullName evidence="9">Putative peptidase</fullName>
    </submittedName>
</protein>
<dbReference type="RefSeq" id="WP_245880978.1">
    <property type="nucleotide sequence ID" value="NZ_CP028339.1"/>
</dbReference>
<dbReference type="AlphaFoldDB" id="A0A2R4BJ94"/>
<keyword evidence="7" id="KW-1133">Transmembrane helix</keyword>
<evidence type="ECO:0000256" key="4">
    <source>
        <dbReference type="ARBA" id="ARBA00022833"/>
    </source>
</evidence>
<dbReference type="CDD" id="cd07328">
    <property type="entry name" value="M48_Ste24p_like"/>
    <property type="match status" value="1"/>
</dbReference>